<reference evidence="2" key="1">
    <citation type="submission" date="2022-01" db="EMBL/GenBank/DDBJ databases">
        <authorList>
            <person name="King R."/>
        </authorList>
    </citation>
    <scope>NUCLEOTIDE SEQUENCE</scope>
</reference>
<accession>A0A9N9S2L8</accession>
<reference evidence="2" key="2">
    <citation type="submission" date="2022-10" db="EMBL/GenBank/DDBJ databases">
        <authorList>
            <consortium name="ENA_rothamsted_submissions"/>
            <consortium name="culmorum"/>
            <person name="King R."/>
        </authorList>
    </citation>
    <scope>NUCLEOTIDE SEQUENCE</scope>
</reference>
<evidence type="ECO:0000313" key="3">
    <source>
        <dbReference type="Proteomes" id="UP001153620"/>
    </source>
</evidence>
<keyword evidence="1" id="KW-0175">Coiled coil</keyword>
<protein>
    <submittedName>
        <fullName evidence="2">Uncharacterized protein</fullName>
    </submittedName>
</protein>
<organism evidence="2 3">
    <name type="scientific">Chironomus riparius</name>
    <dbReference type="NCBI Taxonomy" id="315576"/>
    <lineage>
        <taxon>Eukaryota</taxon>
        <taxon>Metazoa</taxon>
        <taxon>Ecdysozoa</taxon>
        <taxon>Arthropoda</taxon>
        <taxon>Hexapoda</taxon>
        <taxon>Insecta</taxon>
        <taxon>Pterygota</taxon>
        <taxon>Neoptera</taxon>
        <taxon>Endopterygota</taxon>
        <taxon>Diptera</taxon>
        <taxon>Nematocera</taxon>
        <taxon>Chironomoidea</taxon>
        <taxon>Chironomidae</taxon>
        <taxon>Chironominae</taxon>
        <taxon>Chironomus</taxon>
    </lineage>
</organism>
<name>A0A9N9S2L8_9DIPT</name>
<proteinExistence type="predicted"/>
<feature type="coiled-coil region" evidence="1">
    <location>
        <begin position="113"/>
        <end position="161"/>
    </location>
</feature>
<dbReference type="EMBL" id="OU895879">
    <property type="protein sequence ID" value="CAG9808058.1"/>
    <property type="molecule type" value="Genomic_DNA"/>
</dbReference>
<sequence length="243" mass="26920">MSRKDFQLAGDQLTAADHSKCFHKCSKQAGDMLKCQNVNAIGKLPCDSKVHVTCIQSLEPAILPFLATFFCAKCCSANTNIKEEMVKIAAEARQALAKSQISLPNPPKENDEIQKLQITIKNLQSQLATTAKQLQAQLVLNDNVQKRFENLEVERNELKEKVLKSQSCLDANLKRSFSEPDNDNNDQGIIDSLLTDSTATILTAAQLNQQAEEQQRRMNAMLNSSSASTNDHIRENLSVAMIS</sequence>
<dbReference type="Proteomes" id="UP001153620">
    <property type="component" value="Chromosome 3"/>
</dbReference>
<keyword evidence="3" id="KW-1185">Reference proteome</keyword>
<evidence type="ECO:0000256" key="1">
    <source>
        <dbReference type="SAM" id="Coils"/>
    </source>
</evidence>
<evidence type="ECO:0000313" key="2">
    <source>
        <dbReference type="EMBL" id="CAG9808058.1"/>
    </source>
</evidence>
<dbReference type="AlphaFoldDB" id="A0A9N9S2L8"/>
<gene>
    <name evidence="2" type="ORF">CHIRRI_LOCUS10904</name>
</gene>